<feature type="compositionally biased region" description="Basic residues" evidence="1">
    <location>
        <begin position="62"/>
        <end position="73"/>
    </location>
</feature>
<protein>
    <submittedName>
        <fullName evidence="2">Uncharacterized protein</fullName>
    </submittedName>
</protein>
<proteinExistence type="predicted"/>
<gene>
    <name evidence="2" type="ORF">ASZ90_001944</name>
</gene>
<name>A0A0W8G4Z6_9ZZZZ</name>
<feature type="region of interest" description="Disordered" evidence="1">
    <location>
        <begin position="1"/>
        <end position="73"/>
    </location>
</feature>
<accession>A0A0W8G4Z6</accession>
<feature type="compositionally biased region" description="Basic and acidic residues" evidence="1">
    <location>
        <begin position="47"/>
        <end position="57"/>
    </location>
</feature>
<evidence type="ECO:0000313" key="2">
    <source>
        <dbReference type="EMBL" id="KUG28189.1"/>
    </source>
</evidence>
<sequence length="73" mass="8009">MGNRPAASCLAAKPRPRCPSSRKAQQNASPENRPRIRAAPGISGKDSTGENEKHEDPMAFFRPKKHLCGRKRG</sequence>
<dbReference type="EMBL" id="LNQE01000250">
    <property type="protein sequence ID" value="KUG28189.1"/>
    <property type="molecule type" value="Genomic_DNA"/>
</dbReference>
<evidence type="ECO:0000256" key="1">
    <source>
        <dbReference type="SAM" id="MobiDB-lite"/>
    </source>
</evidence>
<organism evidence="2">
    <name type="scientific">hydrocarbon metagenome</name>
    <dbReference type="NCBI Taxonomy" id="938273"/>
    <lineage>
        <taxon>unclassified sequences</taxon>
        <taxon>metagenomes</taxon>
        <taxon>ecological metagenomes</taxon>
    </lineage>
</organism>
<dbReference type="AlphaFoldDB" id="A0A0W8G4Z6"/>
<comment type="caution">
    <text evidence="2">The sequence shown here is derived from an EMBL/GenBank/DDBJ whole genome shotgun (WGS) entry which is preliminary data.</text>
</comment>
<reference evidence="2" key="1">
    <citation type="journal article" date="2015" name="Proc. Natl. Acad. Sci. U.S.A.">
        <title>Networks of energetic and metabolic interactions define dynamics in microbial communities.</title>
        <authorList>
            <person name="Embree M."/>
            <person name="Liu J.K."/>
            <person name="Al-Bassam M.M."/>
            <person name="Zengler K."/>
        </authorList>
    </citation>
    <scope>NUCLEOTIDE SEQUENCE</scope>
</reference>